<accession>A0A2P2NEE3</accession>
<proteinExistence type="predicted"/>
<protein>
    <submittedName>
        <fullName evidence="1">Uncharacterized protein</fullName>
    </submittedName>
</protein>
<organism evidence="1">
    <name type="scientific">Rhizophora mucronata</name>
    <name type="common">Asiatic mangrove</name>
    <dbReference type="NCBI Taxonomy" id="61149"/>
    <lineage>
        <taxon>Eukaryota</taxon>
        <taxon>Viridiplantae</taxon>
        <taxon>Streptophyta</taxon>
        <taxon>Embryophyta</taxon>
        <taxon>Tracheophyta</taxon>
        <taxon>Spermatophyta</taxon>
        <taxon>Magnoliopsida</taxon>
        <taxon>eudicotyledons</taxon>
        <taxon>Gunneridae</taxon>
        <taxon>Pentapetalae</taxon>
        <taxon>rosids</taxon>
        <taxon>fabids</taxon>
        <taxon>Malpighiales</taxon>
        <taxon>Rhizophoraceae</taxon>
        <taxon>Rhizophora</taxon>
    </lineage>
</organism>
<dbReference type="EMBL" id="GGEC01060306">
    <property type="protein sequence ID" value="MBX40790.1"/>
    <property type="molecule type" value="Transcribed_RNA"/>
</dbReference>
<reference evidence="1" key="1">
    <citation type="submission" date="2018-02" db="EMBL/GenBank/DDBJ databases">
        <title>Rhizophora mucronata_Transcriptome.</title>
        <authorList>
            <person name="Meera S.P."/>
            <person name="Sreeshan A."/>
            <person name="Augustine A."/>
        </authorList>
    </citation>
    <scope>NUCLEOTIDE SEQUENCE</scope>
    <source>
        <tissue evidence="1">Leaf</tissue>
    </source>
</reference>
<name>A0A2P2NEE3_RHIMU</name>
<sequence>MLNFILSL</sequence>
<evidence type="ECO:0000313" key="1">
    <source>
        <dbReference type="EMBL" id="MBX40790.1"/>
    </source>
</evidence>